<dbReference type="EMBL" id="AMPO01000013">
    <property type="protein sequence ID" value="EKF84777.1"/>
    <property type="molecule type" value="Genomic_DNA"/>
</dbReference>
<name>K2R0S4_METFP</name>
<comment type="caution">
    <text evidence="1">The sequence shown here is derived from an EMBL/GenBank/DDBJ whole genome shotgun (WGS) entry which is preliminary data.</text>
</comment>
<evidence type="ECO:0000313" key="2">
    <source>
        <dbReference type="Proteomes" id="UP000007360"/>
    </source>
</evidence>
<dbReference type="Proteomes" id="UP000007360">
    <property type="component" value="Unassembled WGS sequence"/>
</dbReference>
<accession>K2R0S4</accession>
<organism evidence="1 2">
    <name type="scientific">Methanobacterium formicicum (strain DSM 3637 / PP1)</name>
    <dbReference type="NCBI Taxonomy" id="1204725"/>
    <lineage>
        <taxon>Archaea</taxon>
        <taxon>Methanobacteriati</taxon>
        <taxon>Methanobacteriota</taxon>
        <taxon>Methanomada group</taxon>
        <taxon>Methanobacteria</taxon>
        <taxon>Methanobacteriales</taxon>
        <taxon>Methanobacteriaceae</taxon>
        <taxon>Methanobacterium</taxon>
    </lineage>
</organism>
<proteinExistence type="predicted"/>
<keyword evidence="2" id="KW-1185">Reference proteome</keyword>
<gene>
    <name evidence="1" type="ORF">A994_12226</name>
</gene>
<reference evidence="1 2" key="1">
    <citation type="journal article" date="2012" name="J. Bacteriol.">
        <title>Draft genome sequence of Methanobacterium formicicum DSM 3637, an archaebacterium isolated from the methane producer amoeba Pelomyxa palustris.</title>
        <authorList>
            <person name="Gutierrez G."/>
        </authorList>
    </citation>
    <scope>NUCLEOTIDE SEQUENCE [LARGE SCALE GENOMIC DNA]</scope>
    <source>
        <strain evidence="2">DSM 3637 / PP1</strain>
    </source>
</reference>
<sequence length="78" mass="8537">MNINNNWATIKYNIIHELKSMSSKISSIGLLLLVLIVIVISGCTSQDTVKETVSGDVKHFEGKGISFNAPNTWSLGQM</sequence>
<dbReference type="AlphaFoldDB" id="K2R0S4"/>
<evidence type="ECO:0000313" key="1">
    <source>
        <dbReference type="EMBL" id="EKF84777.1"/>
    </source>
</evidence>
<protein>
    <submittedName>
        <fullName evidence="1">Uncharacterized protein</fullName>
    </submittedName>
</protein>